<reference evidence="1 2" key="2">
    <citation type="submission" date="2017-09" db="EMBL/GenBank/DDBJ databases">
        <title>Extensive intraspecific genome diversity in a model arbuscular mycorrhizal fungus.</title>
        <authorList>
            <person name="Chen E.C."/>
            <person name="Morin E."/>
            <person name="Beaudet D."/>
            <person name="Noel J."/>
            <person name="Ndikumana S."/>
            <person name="Charron P."/>
            <person name="St-Onge C."/>
            <person name="Giorgi J."/>
            <person name="Grigoriev I.V."/>
            <person name="Roux C."/>
            <person name="Martin F.M."/>
            <person name="Corradi N."/>
        </authorList>
    </citation>
    <scope>NUCLEOTIDE SEQUENCE [LARGE SCALE GENOMIC DNA]</scope>
    <source>
        <strain evidence="1 2">A5</strain>
    </source>
</reference>
<dbReference type="VEuPathDB" id="FungiDB:RhiirFUN_011751"/>
<reference evidence="1 2" key="1">
    <citation type="submission" date="2016-04" db="EMBL/GenBank/DDBJ databases">
        <title>Genome analyses suggest a sexual origin of heterokaryosis in a supposedly ancient asexual fungus.</title>
        <authorList>
            <person name="Ropars J."/>
            <person name="Sedzielewska K."/>
            <person name="Noel J."/>
            <person name="Charron P."/>
            <person name="Farinelli L."/>
            <person name="Marton T."/>
            <person name="Kruger M."/>
            <person name="Pelin A."/>
            <person name="Brachmann A."/>
            <person name="Corradi N."/>
        </authorList>
    </citation>
    <scope>NUCLEOTIDE SEQUENCE [LARGE SCALE GENOMIC DNA]</scope>
    <source>
        <strain evidence="1 2">A5</strain>
    </source>
</reference>
<dbReference type="Pfam" id="PF07173">
    <property type="entry name" value="GRDP-like"/>
    <property type="match status" value="1"/>
</dbReference>
<dbReference type="PANTHER" id="PTHR34365:SF7">
    <property type="entry name" value="GLYCINE-RICH DOMAIN-CONTAINING PROTEIN 1"/>
    <property type="match status" value="1"/>
</dbReference>
<organism evidence="1 2">
    <name type="scientific">Rhizophagus irregularis</name>
    <dbReference type="NCBI Taxonomy" id="588596"/>
    <lineage>
        <taxon>Eukaryota</taxon>
        <taxon>Fungi</taxon>
        <taxon>Fungi incertae sedis</taxon>
        <taxon>Mucoromycota</taxon>
        <taxon>Glomeromycotina</taxon>
        <taxon>Glomeromycetes</taxon>
        <taxon>Glomerales</taxon>
        <taxon>Glomeraceae</taxon>
        <taxon>Rhizophagus</taxon>
    </lineage>
</organism>
<dbReference type="Proteomes" id="UP000232722">
    <property type="component" value="Unassembled WGS sequence"/>
</dbReference>
<gene>
    <name evidence="1" type="ORF">RhiirA5_406046</name>
</gene>
<name>A0A2N0QDX7_9GLOM</name>
<dbReference type="VEuPathDB" id="FungiDB:FUN_014599"/>
<dbReference type="VEuPathDB" id="FungiDB:RhiirA1_508974"/>
<accession>A0A2N0QDX7</accession>
<evidence type="ECO:0000313" key="2">
    <source>
        <dbReference type="Proteomes" id="UP000232722"/>
    </source>
</evidence>
<dbReference type="AlphaFoldDB" id="A0A2N0QDX7"/>
<evidence type="ECO:0000313" key="1">
    <source>
        <dbReference type="EMBL" id="PKC17272.1"/>
    </source>
</evidence>
<dbReference type="InterPro" id="IPR009836">
    <property type="entry name" value="GRDP-like"/>
</dbReference>
<comment type="caution">
    <text evidence="1">The sequence shown here is derived from an EMBL/GenBank/DDBJ whole genome shotgun (WGS) entry which is preliminary data.</text>
</comment>
<sequence>MSEEKFPVKELEPLALDINDIVNPSTLRAHLALLTKLKDLEQPDEQIDLRYLLRAQERYILWLDLLGSRNFNDDNMPIPPIDVCYIWHSHLLSPLRYYEDMLRIYDPQQKFPDFPLKRLHDIWEKNNGHTDSNSESIWAERTKQPWVLDPNDSSDFKINCPWCKEDVQISWMNYVNLMKAIKADEKCPKCRAPYSVETLGAKRFIDDISSWNKYKTQYIGGTLVDLKDGSYSETLATNDSLLLFTAQSTHICNLTFPESTNWKKCNWKHIIKQLNLQIKDLRKTQKLKDVRAKIVRRIIFAYSGIPSPFSIDLISAVRRQREFTERWLIINGLIA</sequence>
<protein>
    <submittedName>
        <fullName evidence="1">Uncharacterized protein</fullName>
    </submittedName>
</protein>
<dbReference type="PANTHER" id="PTHR34365">
    <property type="entry name" value="ENOLASE (DUF1399)"/>
    <property type="match status" value="1"/>
</dbReference>
<proteinExistence type="predicted"/>
<dbReference type="VEuPathDB" id="FungiDB:RhiirFUN_011752"/>
<dbReference type="EMBL" id="LLXJ01000020">
    <property type="protein sequence ID" value="PKC17272.1"/>
    <property type="molecule type" value="Genomic_DNA"/>
</dbReference>